<organism evidence="9 10">
    <name type="scientific">Ottowia flava</name>
    <dbReference type="NCBI Taxonomy" id="2675430"/>
    <lineage>
        <taxon>Bacteria</taxon>
        <taxon>Pseudomonadati</taxon>
        <taxon>Pseudomonadota</taxon>
        <taxon>Betaproteobacteria</taxon>
        <taxon>Burkholderiales</taxon>
        <taxon>Comamonadaceae</taxon>
        <taxon>Ottowia</taxon>
    </lineage>
</organism>
<feature type="transmembrane region" description="Helical" evidence="7">
    <location>
        <begin position="93"/>
        <end position="114"/>
    </location>
</feature>
<keyword evidence="6 7" id="KW-0472">Membrane</keyword>
<feature type="transmembrane region" description="Helical" evidence="7">
    <location>
        <begin position="55"/>
        <end position="73"/>
    </location>
</feature>
<feature type="domain" description="Phosphatidic acid phosphatase type 2/haloperoxidase" evidence="8">
    <location>
        <begin position="55"/>
        <end position="165"/>
    </location>
</feature>
<name>A0ABW4KT96_9BURK</name>
<evidence type="ECO:0000313" key="10">
    <source>
        <dbReference type="Proteomes" id="UP001597304"/>
    </source>
</evidence>
<dbReference type="InterPro" id="IPR036938">
    <property type="entry name" value="PAP2/HPO_sf"/>
</dbReference>
<keyword evidence="3 7" id="KW-0812">Transmembrane</keyword>
<dbReference type="Gene3D" id="1.20.144.10">
    <property type="entry name" value="Phosphatidic acid phosphatase type 2/haloperoxidase"/>
    <property type="match status" value="1"/>
</dbReference>
<comment type="subcellular location">
    <subcellularLocation>
        <location evidence="1">Cell membrane</location>
        <topology evidence="1">Multi-pass membrane protein</topology>
    </subcellularLocation>
</comment>
<dbReference type="Proteomes" id="UP001597304">
    <property type="component" value="Unassembled WGS sequence"/>
</dbReference>
<comment type="caution">
    <text evidence="9">The sequence shown here is derived from an EMBL/GenBank/DDBJ whole genome shotgun (WGS) entry which is preliminary data.</text>
</comment>
<sequence>MQVWDRSLFLWLNLDPGDPHLFVAMAMFASEWLPDLVLGGLVVALLLGGAGTRRALLPVVGAMLLAWAGSQAIKDMVVSPRPYLMGLGTDWLGRAGASGFPSTHASIALALAAASWLNPWPLALRLGLLVLAVLIAWSRVALGAHFPSDVAGAAVLAAASAVIAHQAVARIARRRVRA</sequence>
<evidence type="ECO:0000256" key="6">
    <source>
        <dbReference type="ARBA" id="ARBA00023136"/>
    </source>
</evidence>
<keyword evidence="2" id="KW-1003">Cell membrane</keyword>
<dbReference type="SUPFAM" id="SSF48317">
    <property type="entry name" value="Acid phosphatase/Vanadium-dependent haloperoxidase"/>
    <property type="match status" value="1"/>
</dbReference>
<accession>A0ABW4KT96</accession>
<dbReference type="Pfam" id="PF01569">
    <property type="entry name" value="PAP2"/>
    <property type="match status" value="1"/>
</dbReference>
<dbReference type="PANTHER" id="PTHR14969:SF62">
    <property type="entry name" value="DECAPRENYLPHOSPHORYL-5-PHOSPHORIBOSE PHOSPHATASE RV3807C-RELATED"/>
    <property type="match status" value="1"/>
</dbReference>
<evidence type="ECO:0000259" key="8">
    <source>
        <dbReference type="SMART" id="SM00014"/>
    </source>
</evidence>
<keyword evidence="10" id="KW-1185">Reference proteome</keyword>
<evidence type="ECO:0000313" key="9">
    <source>
        <dbReference type="EMBL" id="MFD1710307.1"/>
    </source>
</evidence>
<proteinExistence type="predicted"/>
<evidence type="ECO:0000256" key="2">
    <source>
        <dbReference type="ARBA" id="ARBA00022475"/>
    </source>
</evidence>
<protein>
    <submittedName>
        <fullName evidence="9">Phosphatase PAP2 family protein</fullName>
    </submittedName>
</protein>
<dbReference type="RefSeq" id="WP_147912059.1">
    <property type="nucleotide sequence ID" value="NZ_JBHUEJ010000015.1"/>
</dbReference>
<reference evidence="10" key="1">
    <citation type="journal article" date="2019" name="Int. J. Syst. Evol. Microbiol.">
        <title>The Global Catalogue of Microorganisms (GCM) 10K type strain sequencing project: providing services to taxonomists for standard genome sequencing and annotation.</title>
        <authorList>
            <consortium name="The Broad Institute Genomics Platform"/>
            <consortium name="The Broad Institute Genome Sequencing Center for Infectious Disease"/>
            <person name="Wu L."/>
            <person name="Ma J."/>
        </authorList>
    </citation>
    <scope>NUCLEOTIDE SEQUENCE [LARGE SCALE GENOMIC DNA]</scope>
    <source>
        <strain evidence="10">LMG 29247</strain>
    </source>
</reference>
<feature type="transmembrane region" description="Helical" evidence="7">
    <location>
        <begin position="126"/>
        <end position="144"/>
    </location>
</feature>
<feature type="transmembrane region" description="Helical" evidence="7">
    <location>
        <begin position="150"/>
        <end position="172"/>
    </location>
</feature>
<evidence type="ECO:0000256" key="4">
    <source>
        <dbReference type="ARBA" id="ARBA00022801"/>
    </source>
</evidence>
<gene>
    <name evidence="9" type="ORF">ACFSF0_06800</name>
</gene>
<evidence type="ECO:0000256" key="3">
    <source>
        <dbReference type="ARBA" id="ARBA00022692"/>
    </source>
</evidence>
<keyword evidence="5 7" id="KW-1133">Transmembrane helix</keyword>
<evidence type="ECO:0000256" key="1">
    <source>
        <dbReference type="ARBA" id="ARBA00004651"/>
    </source>
</evidence>
<feature type="transmembrane region" description="Helical" evidence="7">
    <location>
        <begin position="20"/>
        <end position="48"/>
    </location>
</feature>
<evidence type="ECO:0000256" key="5">
    <source>
        <dbReference type="ARBA" id="ARBA00022989"/>
    </source>
</evidence>
<evidence type="ECO:0000256" key="7">
    <source>
        <dbReference type="SAM" id="Phobius"/>
    </source>
</evidence>
<dbReference type="EMBL" id="JBHUEJ010000015">
    <property type="protein sequence ID" value="MFD1710307.1"/>
    <property type="molecule type" value="Genomic_DNA"/>
</dbReference>
<dbReference type="SMART" id="SM00014">
    <property type="entry name" value="acidPPc"/>
    <property type="match status" value="1"/>
</dbReference>
<keyword evidence="4" id="KW-0378">Hydrolase</keyword>
<dbReference type="PANTHER" id="PTHR14969">
    <property type="entry name" value="SPHINGOSINE-1-PHOSPHATE PHOSPHOHYDROLASE"/>
    <property type="match status" value="1"/>
</dbReference>
<dbReference type="InterPro" id="IPR000326">
    <property type="entry name" value="PAP2/HPO"/>
</dbReference>